<keyword evidence="4" id="KW-0808">Transferase</keyword>
<evidence type="ECO:0000313" key="5">
    <source>
        <dbReference type="Proteomes" id="UP001225034"/>
    </source>
</evidence>
<gene>
    <name evidence="4" type="ORF">J2S05_003643</name>
</gene>
<comment type="similarity">
    <text evidence="2">Belongs to the tRNA methyltransferase O family.</text>
</comment>
<dbReference type="SUPFAM" id="SSF118196">
    <property type="entry name" value="YaeB-like"/>
    <property type="match status" value="1"/>
</dbReference>
<dbReference type="GO" id="GO:0032259">
    <property type="term" value="P:methylation"/>
    <property type="evidence" value="ECO:0007669"/>
    <property type="project" value="UniProtKB-KW"/>
</dbReference>
<keyword evidence="4" id="KW-0489">Methyltransferase</keyword>
<dbReference type="InterPro" id="IPR040372">
    <property type="entry name" value="YaeB-like"/>
</dbReference>
<comment type="caution">
    <text evidence="4">The sequence shown here is derived from an EMBL/GenBank/DDBJ whole genome shotgun (WGS) entry which is preliminary data.</text>
</comment>
<dbReference type="InterPro" id="IPR036413">
    <property type="entry name" value="YaeB-like_sf"/>
</dbReference>
<name>A0ABT9YMV9_9BACI</name>
<dbReference type="CDD" id="cd09281">
    <property type="entry name" value="UPF0066"/>
    <property type="match status" value="1"/>
</dbReference>
<keyword evidence="5" id="KW-1185">Reference proteome</keyword>
<organism evidence="4 5">
    <name type="scientific">Alkalicoccobacillus murimartini</name>
    <dbReference type="NCBI Taxonomy" id="171685"/>
    <lineage>
        <taxon>Bacteria</taxon>
        <taxon>Bacillati</taxon>
        <taxon>Bacillota</taxon>
        <taxon>Bacilli</taxon>
        <taxon>Bacillales</taxon>
        <taxon>Bacillaceae</taxon>
        <taxon>Alkalicoccobacillus</taxon>
    </lineage>
</organism>
<evidence type="ECO:0000256" key="1">
    <source>
        <dbReference type="ARBA" id="ARBA00022691"/>
    </source>
</evidence>
<evidence type="ECO:0000256" key="2">
    <source>
        <dbReference type="ARBA" id="ARBA00033753"/>
    </source>
</evidence>
<dbReference type="PANTHER" id="PTHR12818">
    <property type="entry name" value="TRNA (ADENINE(37)-N6)-METHYLTRANSFERASE"/>
    <property type="match status" value="1"/>
</dbReference>
<dbReference type="PANTHER" id="PTHR12818:SF0">
    <property type="entry name" value="TRNA (ADENINE(37)-N6)-METHYLTRANSFERASE"/>
    <property type="match status" value="1"/>
</dbReference>
<protein>
    <submittedName>
        <fullName evidence="4">tRNA-Thr(GGU) m(6)t(6)A37 methyltransferase TsaA</fullName>
    </submittedName>
</protein>
<dbReference type="Proteomes" id="UP001225034">
    <property type="component" value="Unassembled WGS sequence"/>
</dbReference>
<sequence>MFTIEAIGTVSNKRREIEDDNWGSVQSTILVNDSFSEESLAGVETFSHLEVLFYFHKVKEEKIMKGARHPRNNPALPLVGIFAQRGKNRPNRLGLTTVKLISRQGKCLVVEGLDCIDGTPIIDIKPVMKEFLPHGPVIQPEWSHDLMKEYWSKK</sequence>
<evidence type="ECO:0000313" key="4">
    <source>
        <dbReference type="EMBL" id="MDQ0208831.1"/>
    </source>
</evidence>
<dbReference type="InterPro" id="IPR023370">
    <property type="entry name" value="TrmO-like_N"/>
</dbReference>
<proteinExistence type="inferred from homology"/>
<evidence type="ECO:0000259" key="3">
    <source>
        <dbReference type="PROSITE" id="PS51668"/>
    </source>
</evidence>
<accession>A0ABT9YMV9</accession>
<dbReference type="PROSITE" id="PS51668">
    <property type="entry name" value="TSAA_2"/>
    <property type="match status" value="1"/>
</dbReference>
<dbReference type="InterPro" id="IPR036414">
    <property type="entry name" value="YaeB_N_sf"/>
</dbReference>
<reference evidence="4 5" key="1">
    <citation type="submission" date="2023-07" db="EMBL/GenBank/DDBJ databases">
        <title>Genomic Encyclopedia of Type Strains, Phase IV (KMG-IV): sequencing the most valuable type-strain genomes for metagenomic binning, comparative biology and taxonomic classification.</title>
        <authorList>
            <person name="Goeker M."/>
        </authorList>
    </citation>
    <scope>NUCLEOTIDE SEQUENCE [LARGE SCALE GENOMIC DNA]</scope>
    <source>
        <strain evidence="4 5">DSM 19154</strain>
    </source>
</reference>
<dbReference type="EMBL" id="JAUSUA010000006">
    <property type="protein sequence ID" value="MDQ0208831.1"/>
    <property type="molecule type" value="Genomic_DNA"/>
</dbReference>
<dbReference type="Gene3D" id="2.40.30.70">
    <property type="entry name" value="YaeB-like"/>
    <property type="match status" value="1"/>
</dbReference>
<keyword evidence="1" id="KW-0949">S-adenosyl-L-methionine</keyword>
<dbReference type="Pfam" id="PF01980">
    <property type="entry name" value="TrmO_N"/>
    <property type="match status" value="1"/>
</dbReference>
<feature type="domain" description="TsaA-like" evidence="3">
    <location>
        <begin position="4"/>
        <end position="136"/>
    </location>
</feature>
<dbReference type="GO" id="GO:0008168">
    <property type="term" value="F:methyltransferase activity"/>
    <property type="evidence" value="ECO:0007669"/>
    <property type="project" value="UniProtKB-KW"/>
</dbReference>
<dbReference type="RefSeq" id="WP_306985204.1">
    <property type="nucleotide sequence ID" value="NZ_JAUSUA010000006.1"/>
</dbReference>